<dbReference type="InterPro" id="IPR012296">
    <property type="entry name" value="Nuclease_put_TT1808"/>
</dbReference>
<evidence type="ECO:0000313" key="2">
    <source>
        <dbReference type="EMBL" id="RAI36387.1"/>
    </source>
</evidence>
<dbReference type="Gene3D" id="3.90.1570.10">
    <property type="entry name" value="tt1808, chain A"/>
    <property type="match status" value="1"/>
</dbReference>
<evidence type="ECO:0000313" key="3">
    <source>
        <dbReference type="Proteomes" id="UP000248863"/>
    </source>
</evidence>
<sequence length="190" mass="21246">MTRTTTAAEGLPRWRFTVDEIDRMTELGIFDEHERIELIGGEIVPMQSKGGPHERLRSTLNLYWARRLPDDLLFTPETTFRLSVDTFLEPDFVFYPKAGGWAGLTADTALLVVEIADSSLRYDLGRKAALYAGFGITELWVIDAVTRVTHVHRDPAPDGYRTIAVIPAGTVLVPDKMPALAVRLADLELH</sequence>
<dbReference type="AlphaFoldDB" id="A0A327KDE4"/>
<dbReference type="Proteomes" id="UP000248863">
    <property type="component" value="Unassembled WGS sequence"/>
</dbReference>
<protein>
    <recommendedName>
        <fullName evidence="1">Putative restriction endonuclease domain-containing protein</fullName>
    </recommendedName>
</protein>
<accession>A0A327KDE4</accession>
<name>A0A327KDE4_9BRAD</name>
<dbReference type="PANTHER" id="PTHR35400">
    <property type="entry name" value="SLR1083 PROTEIN"/>
    <property type="match status" value="1"/>
</dbReference>
<organism evidence="2 3">
    <name type="scientific">Rhodoplanes elegans</name>
    <dbReference type="NCBI Taxonomy" id="29408"/>
    <lineage>
        <taxon>Bacteria</taxon>
        <taxon>Pseudomonadati</taxon>
        <taxon>Pseudomonadota</taxon>
        <taxon>Alphaproteobacteria</taxon>
        <taxon>Hyphomicrobiales</taxon>
        <taxon>Nitrobacteraceae</taxon>
        <taxon>Rhodoplanes</taxon>
    </lineage>
</organism>
<dbReference type="PANTHER" id="PTHR35400:SF3">
    <property type="entry name" value="SLL1072 PROTEIN"/>
    <property type="match status" value="1"/>
</dbReference>
<dbReference type="SUPFAM" id="SSF52980">
    <property type="entry name" value="Restriction endonuclease-like"/>
    <property type="match status" value="1"/>
</dbReference>
<proteinExistence type="predicted"/>
<dbReference type="OrthoDB" id="196625at2"/>
<feature type="domain" description="Putative restriction endonuclease" evidence="1">
    <location>
        <begin position="21"/>
        <end position="178"/>
    </location>
</feature>
<dbReference type="CDD" id="cd06260">
    <property type="entry name" value="DUF820-like"/>
    <property type="match status" value="1"/>
</dbReference>
<dbReference type="InterPro" id="IPR008538">
    <property type="entry name" value="Uma2"/>
</dbReference>
<keyword evidence="3" id="KW-1185">Reference proteome</keyword>
<dbReference type="InterPro" id="IPR011335">
    <property type="entry name" value="Restrct_endonuc-II-like"/>
</dbReference>
<dbReference type="Pfam" id="PF05685">
    <property type="entry name" value="Uma2"/>
    <property type="match status" value="1"/>
</dbReference>
<comment type="caution">
    <text evidence="2">The sequence shown here is derived from an EMBL/GenBank/DDBJ whole genome shotgun (WGS) entry which is preliminary data.</text>
</comment>
<dbReference type="EMBL" id="NPEU01000220">
    <property type="protein sequence ID" value="RAI36387.1"/>
    <property type="molecule type" value="Genomic_DNA"/>
</dbReference>
<reference evidence="2 3" key="1">
    <citation type="submission" date="2017-07" db="EMBL/GenBank/DDBJ databases">
        <title>Draft Genome Sequences of Select Purple Nonsulfur Bacteria.</title>
        <authorList>
            <person name="Lasarre B."/>
            <person name="Mckinlay J.B."/>
        </authorList>
    </citation>
    <scope>NUCLEOTIDE SEQUENCE [LARGE SCALE GENOMIC DNA]</scope>
    <source>
        <strain evidence="2 3">DSM 11907</strain>
    </source>
</reference>
<evidence type="ECO:0000259" key="1">
    <source>
        <dbReference type="Pfam" id="PF05685"/>
    </source>
</evidence>
<gene>
    <name evidence="2" type="ORF">CH338_17660</name>
</gene>